<evidence type="ECO:0000313" key="7">
    <source>
        <dbReference type="RefSeq" id="XP_054828635.1"/>
    </source>
</evidence>
<dbReference type="GO" id="GO:0047617">
    <property type="term" value="F:fatty acyl-CoA hydrolase activity"/>
    <property type="evidence" value="ECO:0007669"/>
    <property type="project" value="TreeGrafter"/>
</dbReference>
<feature type="active site" description="Charge relay system" evidence="3">
    <location>
        <position position="387"/>
    </location>
</feature>
<name>A0AA97KQV8_EUBMA</name>
<dbReference type="Gene3D" id="3.40.50.1820">
    <property type="entry name" value="alpha/beta hydrolase"/>
    <property type="match status" value="1"/>
</dbReference>
<dbReference type="GO" id="GO:0006631">
    <property type="term" value="P:fatty acid metabolic process"/>
    <property type="evidence" value="ECO:0007669"/>
    <property type="project" value="UniProtKB-KW"/>
</dbReference>
<sequence length="448" mass="49087">MASLVRLGLALPVGRGLPARLRASCASASSMETRVAFSPAGRSLFDEPLAISVEGLRPKQEVTLRARLRDETGLLFESRALYRADGRGQLDLSRSPALEGGSFSGVEPMGLLWAMEAEKPFKRLVKRDVESPFRLEVEVLGSRSEPLARGTHERGFLRDGGRRIPVREGRIRATLFLPPGEGPFPGVIDISGTGGGLPEYRACLLANHGFAMLALAYYAYEDLPKSMNEFHLEYFEEAVNYVLKHPKIKGPGIGLLGHSKGGDLCLSIASFLKGVTATAIVNGSIANVGAILRYKDITIPPLGFDLKRIKIDQTGTADIVDVLNNPLEGSNRQSLIPLEKAESHFLFIVGKDDHNWKSEFFATEASNCLQAHGKEKPEIICYPGAGHYIEPPYFPLCPASMHFLVGRPVIWGGEPKAHAAAQVDAWQQIRTFYHKHLGDEQDGRQNKL</sequence>
<dbReference type="InterPro" id="IPR016662">
    <property type="entry name" value="Acyl-CoA_thioEstase_long-chain"/>
</dbReference>
<reference evidence="7" key="1">
    <citation type="submission" date="2025-08" db="UniProtKB">
        <authorList>
            <consortium name="RefSeq"/>
        </authorList>
    </citation>
    <scope>IDENTIFICATION</scope>
    <source>
        <tissue evidence="7">Blood</tissue>
    </source>
</reference>
<proteinExistence type="inferred from homology"/>
<dbReference type="InterPro" id="IPR006862">
    <property type="entry name" value="Thio_Ohase/aa_AcTrfase"/>
</dbReference>
<gene>
    <name evidence="7" type="primary">LOC129325115</name>
</gene>
<dbReference type="PANTHER" id="PTHR10824:SF17">
    <property type="entry name" value="ACYL-COENZYME A THIOESTERASE 6"/>
    <property type="match status" value="1"/>
</dbReference>
<dbReference type="FunFam" id="2.60.40.2240:FF:000001">
    <property type="entry name" value="acyl-coenzyme A thioesterase 4"/>
    <property type="match status" value="1"/>
</dbReference>
<dbReference type="PIRSF" id="PIRSF016521">
    <property type="entry name" value="Acyl-CoA_hydro"/>
    <property type="match status" value="1"/>
</dbReference>
<dbReference type="GO" id="GO:0006637">
    <property type="term" value="P:acyl-CoA metabolic process"/>
    <property type="evidence" value="ECO:0007669"/>
    <property type="project" value="InterPro"/>
</dbReference>
<dbReference type="FunFam" id="3.40.50.1820:FF:000024">
    <property type="entry name" value="acyl-coenzyme A thioesterase 4"/>
    <property type="match status" value="1"/>
</dbReference>
<dbReference type="RefSeq" id="XP_054828635.1">
    <property type="nucleotide sequence ID" value="XM_054972660.1"/>
</dbReference>
<evidence type="ECO:0000259" key="5">
    <source>
        <dbReference type="Pfam" id="PF08840"/>
    </source>
</evidence>
<feature type="domain" description="Acyl-CoA thioester hydrolase/bile acid-CoA amino acid N-acetyltransferase" evidence="4">
    <location>
        <begin position="46"/>
        <end position="168"/>
    </location>
</feature>
<dbReference type="PANTHER" id="PTHR10824">
    <property type="entry name" value="ACYL-COENZYME A THIOESTERASE-RELATED"/>
    <property type="match status" value="1"/>
</dbReference>
<comment type="similarity">
    <text evidence="1">Belongs to the C/M/P thioester hydrolase family.</text>
</comment>
<dbReference type="KEGG" id="emc:129325115"/>
<feature type="active site" description="Charge relay system" evidence="3">
    <location>
        <position position="259"/>
    </location>
</feature>
<dbReference type="GeneID" id="129325115"/>
<evidence type="ECO:0000256" key="1">
    <source>
        <dbReference type="ARBA" id="ARBA00006538"/>
    </source>
</evidence>
<keyword evidence="2" id="KW-0443">Lipid metabolism</keyword>
<evidence type="ECO:0000256" key="2">
    <source>
        <dbReference type="ARBA" id="ARBA00022832"/>
    </source>
</evidence>
<keyword evidence="6" id="KW-1185">Reference proteome</keyword>
<evidence type="ECO:0000313" key="6">
    <source>
        <dbReference type="Proteomes" id="UP001190640"/>
    </source>
</evidence>
<keyword evidence="2" id="KW-0276">Fatty acid metabolism</keyword>
<dbReference type="Pfam" id="PF04775">
    <property type="entry name" value="Bile_Hydr_Trans"/>
    <property type="match status" value="1"/>
</dbReference>
<dbReference type="InterPro" id="IPR014940">
    <property type="entry name" value="BAAT_C"/>
</dbReference>
<evidence type="ECO:0000259" key="4">
    <source>
        <dbReference type="Pfam" id="PF04775"/>
    </source>
</evidence>
<dbReference type="InterPro" id="IPR029058">
    <property type="entry name" value="AB_hydrolase_fold"/>
</dbReference>
<evidence type="ECO:0000256" key="3">
    <source>
        <dbReference type="PIRSR" id="PIRSR016521-1"/>
    </source>
</evidence>
<feature type="active site" description="Charge relay system" evidence="3">
    <location>
        <position position="353"/>
    </location>
</feature>
<protein>
    <submittedName>
        <fullName evidence="7">Acyl-coenzyme A thioesterase 1-like isoform X1</fullName>
    </submittedName>
</protein>
<dbReference type="AlphaFoldDB" id="A0AA97KQV8"/>
<dbReference type="Proteomes" id="UP001190640">
    <property type="component" value="Chromosome 2"/>
</dbReference>
<feature type="domain" description="BAAT/Acyl-CoA thioester hydrolase C-terminal" evidence="5">
    <location>
        <begin position="231"/>
        <end position="438"/>
    </location>
</feature>
<dbReference type="Gene3D" id="2.60.40.2240">
    <property type="entry name" value="Acyl-CoA thioester hydrolase/BAAT N-terminal domain"/>
    <property type="match status" value="1"/>
</dbReference>
<organism evidence="6 7">
    <name type="scientific">Eublepharis macularius</name>
    <name type="common">Leopard gecko</name>
    <name type="synonym">Cyrtodactylus macularius</name>
    <dbReference type="NCBI Taxonomy" id="481883"/>
    <lineage>
        <taxon>Eukaryota</taxon>
        <taxon>Metazoa</taxon>
        <taxon>Chordata</taxon>
        <taxon>Craniata</taxon>
        <taxon>Vertebrata</taxon>
        <taxon>Euteleostomi</taxon>
        <taxon>Lepidosauria</taxon>
        <taxon>Squamata</taxon>
        <taxon>Bifurcata</taxon>
        <taxon>Gekkota</taxon>
        <taxon>Eublepharidae</taxon>
        <taxon>Eublepharinae</taxon>
        <taxon>Eublepharis</taxon>
    </lineage>
</organism>
<accession>A0AA97KQV8</accession>
<dbReference type="SUPFAM" id="SSF53474">
    <property type="entry name" value="alpha/beta-Hydrolases"/>
    <property type="match status" value="1"/>
</dbReference>
<dbReference type="Pfam" id="PF08840">
    <property type="entry name" value="BAAT_C"/>
    <property type="match status" value="1"/>
</dbReference>
<dbReference type="InterPro" id="IPR042490">
    <property type="entry name" value="Thio_Ohase/BAAT_N"/>
</dbReference>